<dbReference type="GO" id="GO:1990351">
    <property type="term" value="C:transporter complex"/>
    <property type="evidence" value="ECO:0007669"/>
    <property type="project" value="TreeGrafter"/>
</dbReference>
<protein>
    <recommendedName>
        <fullName evidence="4">LPS-assembly protein LptD</fullName>
    </recommendedName>
</protein>
<comment type="caution">
    <text evidence="7">The sequence shown here is derived from an EMBL/GenBank/DDBJ whole genome shotgun (WGS) entry which is preliminary data.</text>
</comment>
<feature type="chain" id="PRO_5018340962" description="LPS-assembly protein LptD" evidence="4">
    <location>
        <begin position="29"/>
        <end position="744"/>
    </location>
</feature>
<dbReference type="Gene3D" id="2.60.450.10">
    <property type="entry name" value="Lipopolysaccharide (LPS) transport protein A like domain"/>
    <property type="match status" value="1"/>
</dbReference>
<evidence type="ECO:0000313" key="7">
    <source>
        <dbReference type="EMBL" id="RPJ65755.1"/>
    </source>
</evidence>
<dbReference type="InterPro" id="IPR007543">
    <property type="entry name" value="LptD_C"/>
</dbReference>
<accession>A0A3N5YAF9</accession>
<dbReference type="PANTHER" id="PTHR30189:SF1">
    <property type="entry name" value="LPS-ASSEMBLY PROTEIN LPTD"/>
    <property type="match status" value="1"/>
</dbReference>
<sequence precursor="true">MFKKSTTRQFCISVSSLILLGLSCQAQAQQTLCTVPPIQFSSEQLMQEGHIKVSAKQAEIIEERTATFMGDVQILSNTARISAEQALVEENGKRVTAKGNVRYQDPVLKVDSTNVSVDSIAKSLQLDNSRYQLAGFVGRGEAEHISVQQSDGVKLEDVTFTTCPLGGEDWQIKASSISLKPGSPLGEARNTRFYVGDIPVFYLPYFAFPVSTERQSGLLFPNITSSTSTGVDIEQPYYWNIAPNYDLTLSPRLMTNRGLQFKTEFRYLTNTSYGQLNLEYLPEDTDIDDRPDRYFYRLTHEGQLSENWYVSVNVNGMSDENYIVDLGSDFYNRADTHMVRTLGVNYYSDELNASIYLKDFEIIGTELSTYRALPEFKLDYKTHLSNALDFELTTEAAYFDNAATTEPTAFRLHVAPTLSIPYRRQWGELSAQATLFNTYYQQDNLSQDSPLEDDVTRTIGQARLYGALFFERQGSWLSDDATTTLEPKFQYLYTSYENQDSIGFYDSTALLTDVDGLFRGREFTGLDRISDNNQVTVGVTSRVIDQKNREQFVFSIGQTFYFADSRVATFRNQDNRSAVAAEIDWRIDAKWFLHADMQLASETEKVDRSSFTLEYRESEQKLVQFTQRYVRNLSGEKIDQLGLSASWPIAKNWQWVGRVYRDMERHRSVELYTGIEYESCCWALRVVAQRHLSNRFNMAGAQSTDEYDSGIALQFTFKGVGTRSSNRQMLKDGMFGYRQPYSLN</sequence>
<feature type="domain" description="LptD C-terminal" evidence="6">
    <location>
        <begin position="292"/>
        <end position="653"/>
    </location>
</feature>
<dbReference type="EMBL" id="RPOK01000004">
    <property type="protein sequence ID" value="RPJ65755.1"/>
    <property type="molecule type" value="Genomic_DNA"/>
</dbReference>
<comment type="subcellular location">
    <subcellularLocation>
        <location evidence="4">Cell outer membrane</location>
    </subcellularLocation>
</comment>
<evidence type="ECO:0000259" key="6">
    <source>
        <dbReference type="Pfam" id="PF04453"/>
    </source>
</evidence>
<evidence type="ECO:0000259" key="5">
    <source>
        <dbReference type="Pfam" id="PF03968"/>
    </source>
</evidence>
<organism evidence="7 8">
    <name type="scientific">Alteromonas sediminis</name>
    <dbReference type="NCBI Taxonomy" id="2259342"/>
    <lineage>
        <taxon>Bacteria</taxon>
        <taxon>Pseudomonadati</taxon>
        <taxon>Pseudomonadota</taxon>
        <taxon>Gammaproteobacteria</taxon>
        <taxon>Alteromonadales</taxon>
        <taxon>Alteromonadaceae</taxon>
        <taxon>Alteromonas/Salinimonas group</taxon>
        <taxon>Alteromonas</taxon>
    </lineage>
</organism>
<dbReference type="GO" id="GO:0015920">
    <property type="term" value="P:lipopolysaccharide transport"/>
    <property type="evidence" value="ECO:0007669"/>
    <property type="project" value="InterPro"/>
</dbReference>
<dbReference type="GO" id="GO:0009279">
    <property type="term" value="C:cell outer membrane"/>
    <property type="evidence" value="ECO:0007669"/>
    <property type="project" value="UniProtKB-SubCell"/>
</dbReference>
<keyword evidence="3 4" id="KW-0998">Cell outer membrane</keyword>
<dbReference type="OrthoDB" id="9760225at2"/>
<dbReference type="RefSeq" id="WP_124028386.1">
    <property type="nucleotide sequence ID" value="NZ_JBHRSN010000007.1"/>
</dbReference>
<dbReference type="AlphaFoldDB" id="A0A3N5YAF9"/>
<comment type="caution">
    <text evidence="4">Lacks conserved residue(s) required for the propagation of feature annotation.</text>
</comment>
<dbReference type="PANTHER" id="PTHR30189">
    <property type="entry name" value="LPS-ASSEMBLY PROTEIN"/>
    <property type="match status" value="1"/>
</dbReference>
<dbReference type="GO" id="GO:0043165">
    <property type="term" value="P:Gram-negative-bacterium-type cell outer membrane assembly"/>
    <property type="evidence" value="ECO:0007669"/>
    <property type="project" value="UniProtKB-UniRule"/>
</dbReference>
<dbReference type="Pfam" id="PF04453">
    <property type="entry name" value="LptD"/>
    <property type="match status" value="1"/>
</dbReference>
<comment type="similarity">
    <text evidence="4">Belongs to the LptD family.</text>
</comment>
<evidence type="ECO:0000256" key="1">
    <source>
        <dbReference type="ARBA" id="ARBA00022729"/>
    </source>
</evidence>
<evidence type="ECO:0000313" key="8">
    <source>
        <dbReference type="Proteomes" id="UP000275281"/>
    </source>
</evidence>
<feature type="signal peptide" evidence="4">
    <location>
        <begin position="1"/>
        <end position="28"/>
    </location>
</feature>
<feature type="domain" description="Organic solvent tolerance-like N-terminal" evidence="5">
    <location>
        <begin position="53"/>
        <end position="179"/>
    </location>
</feature>
<reference evidence="7 8" key="1">
    <citation type="submission" date="2018-11" db="EMBL/GenBank/DDBJ databases">
        <authorList>
            <person name="Ye M.-Q."/>
            <person name="Du Z.-J."/>
        </authorList>
    </citation>
    <scope>NUCLEOTIDE SEQUENCE [LARGE SCALE GENOMIC DNA]</scope>
    <source>
        <strain evidence="7 8">U0105</strain>
    </source>
</reference>
<gene>
    <name evidence="4 7" type="primary">lptD</name>
    <name evidence="7" type="ORF">DRW07_13140</name>
</gene>
<evidence type="ECO:0000256" key="2">
    <source>
        <dbReference type="ARBA" id="ARBA00023136"/>
    </source>
</evidence>
<proteinExistence type="inferred from homology"/>
<dbReference type="HAMAP" id="MF_01411">
    <property type="entry name" value="LPS_assembly_LptD"/>
    <property type="match status" value="1"/>
</dbReference>
<evidence type="ECO:0000256" key="4">
    <source>
        <dbReference type="HAMAP-Rule" id="MF_01411"/>
    </source>
</evidence>
<keyword evidence="1 4" id="KW-0732">Signal</keyword>
<comment type="function">
    <text evidence="4">Together with LptE, is involved in the assembly of lipopolysaccharide (LPS) at the surface of the outer membrane.</text>
</comment>
<name>A0A3N5YAF9_9ALTE</name>
<dbReference type="PROSITE" id="PS51257">
    <property type="entry name" value="PROKAR_LIPOPROTEIN"/>
    <property type="match status" value="1"/>
</dbReference>
<evidence type="ECO:0000256" key="3">
    <source>
        <dbReference type="ARBA" id="ARBA00023237"/>
    </source>
</evidence>
<dbReference type="Proteomes" id="UP000275281">
    <property type="component" value="Unassembled WGS sequence"/>
</dbReference>
<dbReference type="Pfam" id="PF03968">
    <property type="entry name" value="LptD_N"/>
    <property type="match status" value="1"/>
</dbReference>
<dbReference type="InterPro" id="IPR050218">
    <property type="entry name" value="LptD"/>
</dbReference>
<dbReference type="InterPro" id="IPR020889">
    <property type="entry name" value="LipoPS_assembly_LptD"/>
</dbReference>
<keyword evidence="2 4" id="KW-0472">Membrane</keyword>
<keyword evidence="8" id="KW-1185">Reference proteome</keyword>
<dbReference type="InterPro" id="IPR005653">
    <property type="entry name" value="OstA-like_N"/>
</dbReference>
<comment type="subunit">
    <text evidence="4">Component of the lipopolysaccharide transport and assembly complex. Interacts with LptE and LptA.</text>
</comment>